<dbReference type="Proteomes" id="UP001060215">
    <property type="component" value="Chromosome 4"/>
</dbReference>
<evidence type="ECO:0000313" key="1">
    <source>
        <dbReference type="EMBL" id="KAI8015048.1"/>
    </source>
</evidence>
<gene>
    <name evidence="1" type="ORF">LOK49_LG05G00045</name>
</gene>
<reference evidence="1 2" key="1">
    <citation type="journal article" date="2022" name="Plant J.">
        <title>Chromosome-level genome of Camellia lanceoleosa provides a valuable resource for understanding genome evolution and self-incompatibility.</title>
        <authorList>
            <person name="Gong W."/>
            <person name="Xiao S."/>
            <person name="Wang L."/>
            <person name="Liao Z."/>
            <person name="Chang Y."/>
            <person name="Mo W."/>
            <person name="Hu G."/>
            <person name="Li W."/>
            <person name="Zhao G."/>
            <person name="Zhu H."/>
            <person name="Hu X."/>
            <person name="Ji K."/>
            <person name="Xiang X."/>
            <person name="Song Q."/>
            <person name="Yuan D."/>
            <person name="Jin S."/>
            <person name="Zhang L."/>
        </authorList>
    </citation>
    <scope>NUCLEOTIDE SEQUENCE [LARGE SCALE GENOMIC DNA]</scope>
    <source>
        <strain evidence="1">SQ_2022a</strain>
    </source>
</reference>
<comment type="caution">
    <text evidence="1">The sequence shown here is derived from an EMBL/GenBank/DDBJ whole genome shotgun (WGS) entry which is preliminary data.</text>
</comment>
<organism evidence="1 2">
    <name type="scientific">Camellia lanceoleosa</name>
    <dbReference type="NCBI Taxonomy" id="1840588"/>
    <lineage>
        <taxon>Eukaryota</taxon>
        <taxon>Viridiplantae</taxon>
        <taxon>Streptophyta</taxon>
        <taxon>Embryophyta</taxon>
        <taxon>Tracheophyta</taxon>
        <taxon>Spermatophyta</taxon>
        <taxon>Magnoliopsida</taxon>
        <taxon>eudicotyledons</taxon>
        <taxon>Gunneridae</taxon>
        <taxon>Pentapetalae</taxon>
        <taxon>asterids</taxon>
        <taxon>Ericales</taxon>
        <taxon>Theaceae</taxon>
        <taxon>Camellia</taxon>
    </lineage>
</organism>
<dbReference type="EMBL" id="CM045761">
    <property type="protein sequence ID" value="KAI8015048.1"/>
    <property type="molecule type" value="Genomic_DNA"/>
</dbReference>
<protein>
    <submittedName>
        <fullName evidence="1">Uncharacterized protein</fullName>
    </submittedName>
</protein>
<sequence length="101" mass="11149">MNRSGGIRGVRPNKLVVPTLVEDKIALVEPLLVCPSPPPPPPLTRDFELLLPLLILFLRQPPPRGTLLRAPPLVQRLQRSLAKVPRQIEAIVVEVAKLCVC</sequence>
<keyword evidence="2" id="KW-1185">Reference proteome</keyword>
<accession>A0ACC0HNR7</accession>
<evidence type="ECO:0000313" key="2">
    <source>
        <dbReference type="Proteomes" id="UP001060215"/>
    </source>
</evidence>
<proteinExistence type="predicted"/>
<name>A0ACC0HNR7_9ERIC</name>